<keyword evidence="3" id="KW-1185">Reference proteome</keyword>
<dbReference type="AlphaFoldDB" id="A0A6N8SH67"/>
<dbReference type="Proteomes" id="UP000435802">
    <property type="component" value="Unassembled WGS sequence"/>
</dbReference>
<proteinExistence type="predicted"/>
<organism evidence="2 3">
    <name type="scientific">Shinella kummerowiae</name>
    <dbReference type="NCBI Taxonomy" id="417745"/>
    <lineage>
        <taxon>Bacteria</taxon>
        <taxon>Pseudomonadati</taxon>
        <taxon>Pseudomonadota</taxon>
        <taxon>Alphaproteobacteria</taxon>
        <taxon>Hyphomicrobiales</taxon>
        <taxon>Rhizobiaceae</taxon>
        <taxon>Shinella</taxon>
    </lineage>
</organism>
<accession>A0A6N8SH67</accession>
<evidence type="ECO:0000256" key="1">
    <source>
        <dbReference type="SAM" id="SignalP"/>
    </source>
</evidence>
<keyword evidence="1" id="KW-0732">Signal</keyword>
<feature type="chain" id="PRO_5027097000" description="Lipoprotein" evidence="1">
    <location>
        <begin position="25"/>
        <end position="85"/>
    </location>
</feature>
<protein>
    <recommendedName>
        <fullName evidence="4">Lipoprotein</fullName>
    </recommendedName>
</protein>
<sequence>MSKMLIRLAILATTALLLAGCQTAAEVRANDENKCRSYGFRAGTDAFAECLQRIDLDRRADFRATRVNDPFWGGPTYIYVRDRRR</sequence>
<dbReference type="OrthoDB" id="8163917at2"/>
<comment type="caution">
    <text evidence="2">The sequence shown here is derived from an EMBL/GenBank/DDBJ whole genome shotgun (WGS) entry which is preliminary data.</text>
</comment>
<dbReference type="PROSITE" id="PS51257">
    <property type="entry name" value="PROKAR_LIPOPROTEIN"/>
    <property type="match status" value="1"/>
</dbReference>
<evidence type="ECO:0008006" key="4">
    <source>
        <dbReference type="Google" id="ProtNLM"/>
    </source>
</evidence>
<gene>
    <name evidence="2" type="ORF">GR138_22750</name>
</gene>
<dbReference type="EMBL" id="WUMK01000009">
    <property type="protein sequence ID" value="MXN48031.1"/>
    <property type="molecule type" value="Genomic_DNA"/>
</dbReference>
<dbReference type="RefSeq" id="WP_160861533.1">
    <property type="nucleotide sequence ID" value="NZ_WUMK01000009.1"/>
</dbReference>
<evidence type="ECO:0000313" key="2">
    <source>
        <dbReference type="EMBL" id="MXN48031.1"/>
    </source>
</evidence>
<reference evidence="2 3" key="1">
    <citation type="submission" date="2019-12" db="EMBL/GenBank/DDBJ databases">
        <title>Shinella kummerowiae sp. nov., a symbiotic bacterium isolated from root nodules of the herbal legume Kummerowia stipulacea.</title>
        <authorList>
            <person name="Gao J."/>
        </authorList>
    </citation>
    <scope>NUCLEOTIDE SEQUENCE [LARGE SCALE GENOMIC DNA]</scope>
    <source>
        <strain evidence="2 3">CCBAU 25048</strain>
    </source>
</reference>
<name>A0A6N8SH67_9HYPH</name>
<feature type="signal peptide" evidence="1">
    <location>
        <begin position="1"/>
        <end position="24"/>
    </location>
</feature>
<evidence type="ECO:0000313" key="3">
    <source>
        <dbReference type="Proteomes" id="UP000435802"/>
    </source>
</evidence>